<dbReference type="InterPro" id="IPR046357">
    <property type="entry name" value="PPIase_dom_sf"/>
</dbReference>
<dbReference type="InterPro" id="IPR000297">
    <property type="entry name" value="PPIase_PpiC"/>
</dbReference>
<evidence type="ECO:0000256" key="10">
    <source>
        <dbReference type="SAM" id="SignalP"/>
    </source>
</evidence>
<dbReference type="GO" id="GO:0003755">
    <property type="term" value="F:peptidyl-prolyl cis-trans isomerase activity"/>
    <property type="evidence" value="ECO:0007669"/>
    <property type="project" value="UniProtKB-KW"/>
</dbReference>
<sequence length="328" mass="34617">MRLPSLAASLAAAALLAPALLPVSEAARAQTAHHPSPDAGPGKTANPNPVVASVNGDAIHLDDVRAAAQTLPDEMRQMPPNVLFPMIVNQVIDQKALLIAARRDGTQKDPQVQKAMQAAADTALQNIYLTRQVSPMVTDQAVRDVYDKTMAGKSGEKEVHARHILLATKAQAEDVIKQLKGGADFSKLASTLSTDKASAAQNGGDLGWFKQGDMLPEFSAAAFSMNKGQISDQPVQTRYGWHVIQVLDTRTAAPPSFDSVKDQIRQKLIQQDVRKVVDQALTGVKVVRFKPDGSRDNSPPMGPQGAGAQGGGVPGQAPQPAPGTPSAD</sequence>
<dbReference type="PROSITE" id="PS01096">
    <property type="entry name" value="PPIC_PPIASE_1"/>
    <property type="match status" value="1"/>
</dbReference>
<feature type="signal peptide" evidence="10">
    <location>
        <begin position="1"/>
        <end position="29"/>
    </location>
</feature>
<evidence type="ECO:0000256" key="1">
    <source>
        <dbReference type="ARBA" id="ARBA00000971"/>
    </source>
</evidence>
<evidence type="ECO:0000256" key="7">
    <source>
        <dbReference type="ARBA" id="ARBA00031484"/>
    </source>
</evidence>
<comment type="catalytic activity">
    <reaction evidence="1">
        <text>[protein]-peptidylproline (omega=180) = [protein]-peptidylproline (omega=0)</text>
        <dbReference type="Rhea" id="RHEA:16237"/>
        <dbReference type="Rhea" id="RHEA-COMP:10747"/>
        <dbReference type="Rhea" id="RHEA-COMP:10748"/>
        <dbReference type="ChEBI" id="CHEBI:83833"/>
        <dbReference type="ChEBI" id="CHEBI:83834"/>
        <dbReference type="EC" id="5.2.1.8"/>
    </reaction>
</comment>
<feature type="region of interest" description="Disordered" evidence="9">
    <location>
        <begin position="288"/>
        <end position="328"/>
    </location>
</feature>
<reference evidence="12 13" key="1">
    <citation type="submission" date="2019-05" db="EMBL/GenBank/DDBJ databases">
        <authorList>
            <person name="Pankratov T."/>
            <person name="Grouzdev D."/>
        </authorList>
    </citation>
    <scope>NUCLEOTIDE SEQUENCE [LARGE SCALE GENOMIC DNA]</scope>
    <source>
        <strain evidence="12 13">KEBCLARHB70R</strain>
    </source>
</reference>
<keyword evidence="10" id="KW-0732">Signal</keyword>
<gene>
    <name evidence="12" type="ORF">FE263_17660</name>
</gene>
<dbReference type="AlphaFoldDB" id="A0A5R9J1A4"/>
<dbReference type="InterPro" id="IPR050245">
    <property type="entry name" value="PrsA_foldase"/>
</dbReference>
<proteinExistence type="inferred from homology"/>
<dbReference type="PROSITE" id="PS50198">
    <property type="entry name" value="PPIC_PPIASE_2"/>
    <property type="match status" value="1"/>
</dbReference>
<evidence type="ECO:0000313" key="12">
    <source>
        <dbReference type="EMBL" id="TLU71322.1"/>
    </source>
</evidence>
<evidence type="ECO:0000256" key="5">
    <source>
        <dbReference type="ARBA" id="ARBA00023110"/>
    </source>
</evidence>
<dbReference type="PANTHER" id="PTHR47245:SF2">
    <property type="entry name" value="PEPTIDYL-PROLYL CIS-TRANS ISOMERASE HP_0175-RELATED"/>
    <property type="match status" value="1"/>
</dbReference>
<dbReference type="OrthoDB" id="14196at2"/>
<dbReference type="InterPro" id="IPR023058">
    <property type="entry name" value="PPIase_PpiC_CS"/>
</dbReference>
<feature type="compositionally biased region" description="Gly residues" evidence="9">
    <location>
        <begin position="304"/>
        <end position="314"/>
    </location>
</feature>
<keyword evidence="5 8" id="KW-0697">Rotamase</keyword>
<evidence type="ECO:0000256" key="6">
    <source>
        <dbReference type="ARBA" id="ARBA00030642"/>
    </source>
</evidence>
<accession>A0A5R9J1A4</accession>
<dbReference type="Pfam" id="PF13616">
    <property type="entry name" value="Rotamase_3"/>
    <property type="match status" value="1"/>
</dbReference>
<comment type="similarity">
    <text evidence="2">Belongs to the PpiC/parvulin rotamase family.</text>
</comment>
<dbReference type="EMBL" id="VCDI01000007">
    <property type="protein sequence ID" value="TLU71322.1"/>
    <property type="molecule type" value="Genomic_DNA"/>
</dbReference>
<dbReference type="SUPFAM" id="SSF109998">
    <property type="entry name" value="Triger factor/SurA peptide-binding domain-like"/>
    <property type="match status" value="1"/>
</dbReference>
<evidence type="ECO:0000256" key="8">
    <source>
        <dbReference type="PROSITE-ProRule" id="PRU00278"/>
    </source>
</evidence>
<feature type="region of interest" description="Disordered" evidence="9">
    <location>
        <begin position="27"/>
        <end position="50"/>
    </location>
</feature>
<comment type="caution">
    <text evidence="12">The sequence shown here is derived from an EMBL/GenBank/DDBJ whole genome shotgun (WGS) entry which is preliminary data.</text>
</comment>
<evidence type="ECO:0000256" key="9">
    <source>
        <dbReference type="SAM" id="MobiDB-lite"/>
    </source>
</evidence>
<feature type="chain" id="PRO_5024413972" description="Parvulin-like PPIase" evidence="10">
    <location>
        <begin position="30"/>
        <end position="328"/>
    </location>
</feature>
<evidence type="ECO:0000256" key="2">
    <source>
        <dbReference type="ARBA" id="ARBA00007656"/>
    </source>
</evidence>
<dbReference type="InterPro" id="IPR027304">
    <property type="entry name" value="Trigger_fact/SurA_dom_sf"/>
</dbReference>
<dbReference type="PANTHER" id="PTHR47245">
    <property type="entry name" value="PEPTIDYLPROLYL ISOMERASE"/>
    <property type="match status" value="1"/>
</dbReference>
<dbReference type="RefSeq" id="WP_138327359.1">
    <property type="nucleotide sequence ID" value="NZ_VCDI01000007.1"/>
</dbReference>
<evidence type="ECO:0000313" key="13">
    <source>
        <dbReference type="Proteomes" id="UP000305654"/>
    </source>
</evidence>
<organism evidence="12 13">
    <name type="scientific">Lichenicoccus roseus</name>
    <dbReference type="NCBI Taxonomy" id="2683649"/>
    <lineage>
        <taxon>Bacteria</taxon>
        <taxon>Pseudomonadati</taxon>
        <taxon>Pseudomonadota</taxon>
        <taxon>Alphaproteobacteria</taxon>
        <taxon>Acetobacterales</taxon>
        <taxon>Acetobacteraceae</taxon>
        <taxon>Lichenicoccus</taxon>
    </lineage>
</organism>
<protein>
    <recommendedName>
        <fullName evidence="4">Parvulin-like PPIase</fullName>
        <ecNumber evidence="3">5.2.1.8</ecNumber>
    </recommendedName>
    <alternativeName>
        <fullName evidence="6">Peptidyl-prolyl cis-trans isomerase plp</fullName>
    </alternativeName>
    <alternativeName>
        <fullName evidence="7">Rotamase plp</fullName>
    </alternativeName>
</protein>
<evidence type="ECO:0000256" key="3">
    <source>
        <dbReference type="ARBA" id="ARBA00013194"/>
    </source>
</evidence>
<keyword evidence="8 12" id="KW-0413">Isomerase</keyword>
<dbReference type="Gene3D" id="3.10.50.40">
    <property type="match status" value="1"/>
</dbReference>
<evidence type="ECO:0000256" key="4">
    <source>
        <dbReference type="ARBA" id="ARBA00018370"/>
    </source>
</evidence>
<name>A0A5R9J1A4_9PROT</name>
<evidence type="ECO:0000259" key="11">
    <source>
        <dbReference type="PROSITE" id="PS50198"/>
    </source>
</evidence>
<keyword evidence="13" id="KW-1185">Reference proteome</keyword>
<dbReference type="EC" id="5.2.1.8" evidence="3"/>
<feature type="compositionally biased region" description="Pro residues" evidence="9">
    <location>
        <begin position="317"/>
        <end position="328"/>
    </location>
</feature>
<dbReference type="SUPFAM" id="SSF54534">
    <property type="entry name" value="FKBP-like"/>
    <property type="match status" value="1"/>
</dbReference>
<feature type="domain" description="PpiC" evidence="11">
    <location>
        <begin position="156"/>
        <end position="248"/>
    </location>
</feature>
<dbReference type="Proteomes" id="UP000305654">
    <property type="component" value="Unassembled WGS sequence"/>
</dbReference>